<keyword evidence="1" id="KW-1133">Transmembrane helix</keyword>
<name>A0ABV2CPD0_9RHOO</name>
<organism evidence="4 5">
    <name type="scientific">Uliginosibacterium paludis</name>
    <dbReference type="NCBI Taxonomy" id="1615952"/>
    <lineage>
        <taxon>Bacteria</taxon>
        <taxon>Pseudomonadati</taxon>
        <taxon>Pseudomonadota</taxon>
        <taxon>Betaproteobacteria</taxon>
        <taxon>Rhodocyclales</taxon>
        <taxon>Zoogloeaceae</taxon>
        <taxon>Uliginosibacterium</taxon>
    </lineage>
</organism>
<dbReference type="RefSeq" id="WP_345924919.1">
    <property type="nucleotide sequence ID" value="NZ_JBDIVF010000002.1"/>
</dbReference>
<dbReference type="InterPro" id="IPR050706">
    <property type="entry name" value="Cyclic-di-GMP_PDE-like"/>
</dbReference>
<accession>A0ABV2CPD0</accession>
<dbReference type="Pfam" id="PF00563">
    <property type="entry name" value="EAL"/>
    <property type="match status" value="1"/>
</dbReference>
<dbReference type="InterPro" id="IPR043128">
    <property type="entry name" value="Rev_trsase/Diguanyl_cyclase"/>
</dbReference>
<evidence type="ECO:0000256" key="1">
    <source>
        <dbReference type="SAM" id="Phobius"/>
    </source>
</evidence>
<proteinExistence type="predicted"/>
<dbReference type="PANTHER" id="PTHR33121:SF70">
    <property type="entry name" value="SIGNALING PROTEIN YKOW"/>
    <property type="match status" value="1"/>
</dbReference>
<evidence type="ECO:0000313" key="4">
    <source>
        <dbReference type="EMBL" id="MET1489764.1"/>
    </source>
</evidence>
<keyword evidence="5" id="KW-1185">Reference proteome</keyword>
<comment type="caution">
    <text evidence="4">The sequence shown here is derived from an EMBL/GenBank/DDBJ whole genome shotgun (WGS) entry which is preliminary data.</text>
</comment>
<dbReference type="SUPFAM" id="SSF55073">
    <property type="entry name" value="Nucleotide cyclase"/>
    <property type="match status" value="1"/>
</dbReference>
<dbReference type="Pfam" id="PF00990">
    <property type="entry name" value="GGDEF"/>
    <property type="match status" value="1"/>
</dbReference>
<sequence>MKRWRMLTRRARFDLYVFVVSSVLLASLMIHQNAFEGFFTLSRTHESWQLDEIAIVFCVLGALGYVYAVRRMLDLRAEVRMRQVAEREARELAARDLLTGVPNRRALHAFFDAMFGHSAAPEPFFLAILDLDGFKAINDLYGHLAGDALLRCIAGRLKAAVPVPDFVCRLAGDEFALVIRSQADAARVRARVEAIAEVLQQPIVIEGHELQISATFGMAAFPADGDTLGLLLRRADVALCQGKTFGRATVRFFNEALDRQIESRSRIEAALRQGLEQNRLFVHFQPIVDLASGRIAAFEALARLTDPELGSISPLLFIEAAEHTGLILKLSDHLLRLACETARQWPQEVHLSFNLSPRQLRDPMLVRRLLAILTEAGFPPQRLELEVTESGMISDADGAEDVLRSLRAEGIRIAIDDFGAGYSSFARLSRFAFERIKIDRSFVNGLGSEHRAEPVLASVIHLIDALGSISLAEGIETQAQLDWLRAHGCRFGQGYLLGRPEPAESTLARLRAQRPD</sequence>
<dbReference type="InterPro" id="IPR000160">
    <property type="entry name" value="GGDEF_dom"/>
</dbReference>
<dbReference type="InterPro" id="IPR035919">
    <property type="entry name" value="EAL_sf"/>
</dbReference>
<dbReference type="Gene3D" id="3.30.70.270">
    <property type="match status" value="1"/>
</dbReference>
<dbReference type="SMART" id="SM00267">
    <property type="entry name" value="GGDEF"/>
    <property type="match status" value="1"/>
</dbReference>
<dbReference type="PROSITE" id="PS50887">
    <property type="entry name" value="GGDEF"/>
    <property type="match status" value="1"/>
</dbReference>
<dbReference type="SUPFAM" id="SSF141868">
    <property type="entry name" value="EAL domain-like"/>
    <property type="match status" value="1"/>
</dbReference>
<evidence type="ECO:0000259" key="3">
    <source>
        <dbReference type="PROSITE" id="PS50887"/>
    </source>
</evidence>
<feature type="transmembrane region" description="Helical" evidence="1">
    <location>
        <begin position="53"/>
        <end position="73"/>
    </location>
</feature>
<protein>
    <submittedName>
        <fullName evidence="4">EAL domain-containing protein</fullName>
    </submittedName>
</protein>
<dbReference type="InterPro" id="IPR029787">
    <property type="entry name" value="Nucleotide_cyclase"/>
</dbReference>
<gene>
    <name evidence="4" type="ORF">ABVT11_07980</name>
</gene>
<evidence type="ECO:0000313" key="5">
    <source>
        <dbReference type="Proteomes" id="UP001548590"/>
    </source>
</evidence>
<dbReference type="PROSITE" id="PS50883">
    <property type="entry name" value="EAL"/>
    <property type="match status" value="1"/>
</dbReference>
<dbReference type="SMART" id="SM00052">
    <property type="entry name" value="EAL"/>
    <property type="match status" value="1"/>
</dbReference>
<dbReference type="CDD" id="cd01948">
    <property type="entry name" value="EAL"/>
    <property type="match status" value="1"/>
</dbReference>
<keyword evidence="1" id="KW-0812">Transmembrane</keyword>
<dbReference type="NCBIfam" id="TIGR00254">
    <property type="entry name" value="GGDEF"/>
    <property type="match status" value="1"/>
</dbReference>
<evidence type="ECO:0000259" key="2">
    <source>
        <dbReference type="PROSITE" id="PS50883"/>
    </source>
</evidence>
<feature type="domain" description="GGDEF" evidence="3">
    <location>
        <begin position="122"/>
        <end position="255"/>
    </location>
</feature>
<feature type="domain" description="EAL" evidence="2">
    <location>
        <begin position="264"/>
        <end position="514"/>
    </location>
</feature>
<dbReference type="PANTHER" id="PTHR33121">
    <property type="entry name" value="CYCLIC DI-GMP PHOSPHODIESTERASE PDEF"/>
    <property type="match status" value="1"/>
</dbReference>
<reference evidence="4 5" key="1">
    <citation type="submission" date="2024-07" db="EMBL/GenBank/DDBJ databases">
        <title>Uliginosibacterium paludis KCTC:42655.</title>
        <authorList>
            <person name="Kim M.K."/>
        </authorList>
    </citation>
    <scope>NUCLEOTIDE SEQUENCE [LARGE SCALE GENOMIC DNA]</scope>
    <source>
        <strain evidence="4 5">KCTC 42655</strain>
    </source>
</reference>
<dbReference type="Proteomes" id="UP001548590">
    <property type="component" value="Unassembled WGS sequence"/>
</dbReference>
<dbReference type="EMBL" id="JBEWLZ010000003">
    <property type="protein sequence ID" value="MET1489764.1"/>
    <property type="molecule type" value="Genomic_DNA"/>
</dbReference>
<dbReference type="CDD" id="cd01949">
    <property type="entry name" value="GGDEF"/>
    <property type="match status" value="1"/>
</dbReference>
<dbReference type="InterPro" id="IPR001633">
    <property type="entry name" value="EAL_dom"/>
</dbReference>
<dbReference type="Gene3D" id="3.20.20.450">
    <property type="entry name" value="EAL domain"/>
    <property type="match status" value="1"/>
</dbReference>
<feature type="transmembrane region" description="Helical" evidence="1">
    <location>
        <begin position="12"/>
        <end position="33"/>
    </location>
</feature>
<keyword evidence="1" id="KW-0472">Membrane</keyword>